<proteinExistence type="predicted"/>
<comment type="caution">
    <text evidence="2">The sequence shown here is derived from an EMBL/GenBank/DDBJ whole genome shotgun (WGS) entry which is preliminary data.</text>
</comment>
<evidence type="ECO:0008006" key="4">
    <source>
        <dbReference type="Google" id="ProtNLM"/>
    </source>
</evidence>
<protein>
    <recommendedName>
        <fullName evidence="4">Ubiquitin-like domain-containing protein</fullName>
    </recommendedName>
</protein>
<feature type="compositionally biased region" description="Low complexity" evidence="1">
    <location>
        <begin position="27"/>
        <end position="43"/>
    </location>
</feature>
<feature type="compositionally biased region" description="Pro residues" evidence="1">
    <location>
        <begin position="58"/>
        <end position="67"/>
    </location>
</feature>
<gene>
    <name evidence="2" type="ORF">BCR33DRAFT_718422</name>
</gene>
<evidence type="ECO:0000256" key="1">
    <source>
        <dbReference type="SAM" id="MobiDB-lite"/>
    </source>
</evidence>
<name>A0A1Y2C5L2_9FUNG</name>
<evidence type="ECO:0000313" key="2">
    <source>
        <dbReference type="EMBL" id="ORY42226.1"/>
    </source>
</evidence>
<reference evidence="2 3" key="1">
    <citation type="submission" date="2016-07" db="EMBL/GenBank/DDBJ databases">
        <title>Pervasive Adenine N6-methylation of Active Genes in Fungi.</title>
        <authorList>
            <consortium name="DOE Joint Genome Institute"/>
            <person name="Mondo S.J."/>
            <person name="Dannebaum R.O."/>
            <person name="Kuo R.C."/>
            <person name="Labutti K."/>
            <person name="Haridas S."/>
            <person name="Kuo A."/>
            <person name="Salamov A."/>
            <person name="Ahrendt S.R."/>
            <person name="Lipzen A."/>
            <person name="Sullivan W."/>
            <person name="Andreopoulos W.B."/>
            <person name="Clum A."/>
            <person name="Lindquist E."/>
            <person name="Daum C."/>
            <person name="Ramamoorthy G.K."/>
            <person name="Gryganskyi A."/>
            <person name="Culley D."/>
            <person name="Magnuson J.K."/>
            <person name="James T.Y."/>
            <person name="O'Malley M.A."/>
            <person name="Stajich J.E."/>
            <person name="Spatafora J.W."/>
            <person name="Visel A."/>
            <person name="Grigoriev I.V."/>
        </authorList>
    </citation>
    <scope>NUCLEOTIDE SEQUENCE [LARGE SCALE GENOMIC DNA]</scope>
    <source>
        <strain evidence="2 3">JEL800</strain>
    </source>
</reference>
<keyword evidence="3" id="KW-1185">Reference proteome</keyword>
<organism evidence="2 3">
    <name type="scientific">Rhizoclosmatium globosum</name>
    <dbReference type="NCBI Taxonomy" id="329046"/>
    <lineage>
        <taxon>Eukaryota</taxon>
        <taxon>Fungi</taxon>
        <taxon>Fungi incertae sedis</taxon>
        <taxon>Chytridiomycota</taxon>
        <taxon>Chytridiomycota incertae sedis</taxon>
        <taxon>Chytridiomycetes</taxon>
        <taxon>Chytridiales</taxon>
        <taxon>Chytriomycetaceae</taxon>
        <taxon>Rhizoclosmatium</taxon>
    </lineage>
</organism>
<evidence type="ECO:0000313" key="3">
    <source>
        <dbReference type="Proteomes" id="UP000193642"/>
    </source>
</evidence>
<dbReference type="Proteomes" id="UP000193642">
    <property type="component" value="Unassembled WGS sequence"/>
</dbReference>
<dbReference type="EMBL" id="MCGO01000029">
    <property type="protein sequence ID" value="ORY42226.1"/>
    <property type="molecule type" value="Genomic_DNA"/>
</dbReference>
<accession>A0A1Y2C5L2</accession>
<dbReference type="AlphaFoldDB" id="A0A1Y2C5L2"/>
<feature type="region of interest" description="Disordered" evidence="1">
    <location>
        <begin position="1"/>
        <end position="68"/>
    </location>
</feature>
<sequence length="154" mass="16305">MRVDSGAPTATTTHDGGVTEKRRSRTRSQSGSRSSGSGSGSASANGKTGEFASLPSPRSSPPSPPLFVVPISREDDVESCGVVEVAFSGGRRTWTIGDLKLALKPVTALGVHEQVILFADHQLTDGIKVSRATMKEEIFYCSNNFKPIVKLDGK</sequence>
<dbReference type="OrthoDB" id="2155401at2759"/>